<accession>A0A7X0AUR1</accession>
<gene>
    <name evidence="1" type="ORF">FHS74_000989</name>
</gene>
<dbReference type="Proteomes" id="UP000539175">
    <property type="component" value="Unassembled WGS sequence"/>
</dbReference>
<comment type="caution">
    <text evidence="1">The sequence shown here is derived from an EMBL/GenBank/DDBJ whole genome shotgun (WGS) entry which is preliminary data.</text>
</comment>
<dbReference type="AlphaFoldDB" id="A0A7X0AUR1"/>
<dbReference type="SUPFAM" id="SSF64288">
    <property type="entry name" value="Chorismate lyase-like"/>
    <property type="match status" value="1"/>
</dbReference>
<keyword evidence="2" id="KW-1185">Reference proteome</keyword>
<evidence type="ECO:0000313" key="2">
    <source>
        <dbReference type="Proteomes" id="UP000539175"/>
    </source>
</evidence>
<proteinExistence type="predicted"/>
<dbReference type="InterPro" id="IPR028978">
    <property type="entry name" value="Chorismate_lyase_/UTRA_dom_sf"/>
</dbReference>
<dbReference type="Gene3D" id="3.40.1410.10">
    <property type="entry name" value="Chorismate lyase-like"/>
    <property type="match status" value="1"/>
</dbReference>
<organism evidence="1 2">
    <name type="scientific">Nitrospirillum iridis</name>
    <dbReference type="NCBI Taxonomy" id="765888"/>
    <lineage>
        <taxon>Bacteria</taxon>
        <taxon>Pseudomonadati</taxon>
        <taxon>Pseudomonadota</taxon>
        <taxon>Alphaproteobacteria</taxon>
        <taxon>Rhodospirillales</taxon>
        <taxon>Azospirillaceae</taxon>
        <taxon>Nitrospirillum</taxon>
    </lineage>
</organism>
<evidence type="ECO:0000313" key="1">
    <source>
        <dbReference type="EMBL" id="MBB6250448.1"/>
    </source>
</evidence>
<reference evidence="1 2" key="1">
    <citation type="submission" date="2020-08" db="EMBL/GenBank/DDBJ databases">
        <title>Genomic Encyclopedia of Type Strains, Phase IV (KMG-IV): sequencing the most valuable type-strain genomes for metagenomic binning, comparative biology and taxonomic classification.</title>
        <authorList>
            <person name="Goeker M."/>
        </authorList>
    </citation>
    <scope>NUCLEOTIDE SEQUENCE [LARGE SCALE GENOMIC DNA]</scope>
    <source>
        <strain evidence="1 2">DSM 22198</strain>
    </source>
</reference>
<name>A0A7X0AUR1_9PROT</name>
<dbReference type="EMBL" id="JACIIZ010000002">
    <property type="protein sequence ID" value="MBB6250448.1"/>
    <property type="molecule type" value="Genomic_DNA"/>
</dbReference>
<protein>
    <submittedName>
        <fullName evidence="1">Uncharacterized protein</fullName>
    </submittedName>
</protein>
<sequence>MFAPAPISAPTPLDDARAALAIAYADLAAPAPPITPVTADALPAQVRPHLDHIDGMTAALARHAGCPVSVNVQARARDQGPGLDRLRRRVILAAQADGRPLALGLLSVDLTALPPAVAAEALAERMPFGTLLADAGLPFLSRPQLFFTLTADAILARLLDSAPGSPFYGRLAHLALTVPGAERPVARVVEILRV</sequence>
<dbReference type="RefSeq" id="WP_184797997.1">
    <property type="nucleotide sequence ID" value="NZ_JACIIZ010000002.1"/>
</dbReference>